<evidence type="ECO:0000313" key="3">
    <source>
        <dbReference type="Proteomes" id="UP000784294"/>
    </source>
</evidence>
<dbReference type="Proteomes" id="UP000784294">
    <property type="component" value="Unassembled WGS sequence"/>
</dbReference>
<feature type="region of interest" description="Disordered" evidence="1">
    <location>
        <begin position="19"/>
        <end position="51"/>
    </location>
</feature>
<keyword evidence="3" id="KW-1185">Reference proteome</keyword>
<evidence type="ECO:0000313" key="2">
    <source>
        <dbReference type="EMBL" id="VEL38714.1"/>
    </source>
</evidence>
<feature type="compositionally biased region" description="Polar residues" evidence="1">
    <location>
        <begin position="42"/>
        <end position="51"/>
    </location>
</feature>
<dbReference type="EMBL" id="CAAALY010258732">
    <property type="protein sequence ID" value="VEL38714.1"/>
    <property type="molecule type" value="Genomic_DNA"/>
</dbReference>
<organism evidence="2 3">
    <name type="scientific">Protopolystoma xenopodis</name>
    <dbReference type="NCBI Taxonomy" id="117903"/>
    <lineage>
        <taxon>Eukaryota</taxon>
        <taxon>Metazoa</taxon>
        <taxon>Spiralia</taxon>
        <taxon>Lophotrochozoa</taxon>
        <taxon>Platyhelminthes</taxon>
        <taxon>Monogenea</taxon>
        <taxon>Polyopisthocotylea</taxon>
        <taxon>Polystomatidea</taxon>
        <taxon>Polystomatidae</taxon>
        <taxon>Protopolystoma</taxon>
    </lineage>
</organism>
<accession>A0A448XKA1</accession>
<comment type="caution">
    <text evidence="2">The sequence shown here is derived from an EMBL/GenBank/DDBJ whole genome shotgun (WGS) entry which is preliminary data.</text>
</comment>
<reference evidence="2" key="1">
    <citation type="submission" date="2018-11" db="EMBL/GenBank/DDBJ databases">
        <authorList>
            <consortium name="Pathogen Informatics"/>
        </authorList>
    </citation>
    <scope>NUCLEOTIDE SEQUENCE</scope>
</reference>
<protein>
    <submittedName>
        <fullName evidence="2">Uncharacterized protein</fullName>
    </submittedName>
</protein>
<gene>
    <name evidence="2" type="ORF">PXEA_LOCUS32154</name>
</gene>
<evidence type="ECO:0000256" key="1">
    <source>
        <dbReference type="SAM" id="MobiDB-lite"/>
    </source>
</evidence>
<feature type="region of interest" description="Disordered" evidence="1">
    <location>
        <begin position="125"/>
        <end position="146"/>
    </location>
</feature>
<dbReference type="AlphaFoldDB" id="A0A448XKA1"/>
<proteinExistence type="predicted"/>
<name>A0A448XKA1_9PLAT</name>
<sequence>MGSHRHGRLRATCIRPITTRDCKRSDPMMPPEKTNSDRHQDSQITIPEDNTGSHDLSFCPPLLLHLSTPVQSHYPSLSLTSATYPHTLCRLPPASVTPDHNNTRRSGSITVVCFSHPNDELTIADRRRSPDQGKSSGVVLPLTRCR</sequence>